<comment type="caution">
    <text evidence="1">The sequence shown here is derived from an EMBL/GenBank/DDBJ whole genome shotgun (WGS) entry which is preliminary data.</text>
</comment>
<sequence>MSRVRRVKDRKLVVKHYKIIPYSELAEVLKEDGQAFFEDSQEEPLKRGTIWRAARRLSELMEKKVVAKKALYRLDSGESVEGYVFYLEAAESLHQ</sequence>
<gene>
    <name evidence="1" type="ORF">S06H3_17351</name>
</gene>
<accession>X1LVX6</accession>
<protein>
    <submittedName>
        <fullName evidence="1">Uncharacterized protein</fullName>
    </submittedName>
</protein>
<dbReference type="AlphaFoldDB" id="X1LVX6"/>
<proteinExistence type="predicted"/>
<name>X1LVX6_9ZZZZ</name>
<reference evidence="1" key="1">
    <citation type="journal article" date="2014" name="Front. Microbiol.">
        <title>High frequency of phylogenetically diverse reductive dehalogenase-homologous genes in deep subseafloor sedimentary metagenomes.</title>
        <authorList>
            <person name="Kawai M."/>
            <person name="Futagami T."/>
            <person name="Toyoda A."/>
            <person name="Takaki Y."/>
            <person name="Nishi S."/>
            <person name="Hori S."/>
            <person name="Arai W."/>
            <person name="Tsubouchi T."/>
            <person name="Morono Y."/>
            <person name="Uchiyama I."/>
            <person name="Ito T."/>
            <person name="Fujiyama A."/>
            <person name="Inagaki F."/>
            <person name="Takami H."/>
        </authorList>
    </citation>
    <scope>NUCLEOTIDE SEQUENCE</scope>
    <source>
        <strain evidence="1">Expedition CK06-06</strain>
    </source>
</reference>
<evidence type="ECO:0000313" key="1">
    <source>
        <dbReference type="EMBL" id="GAI06560.1"/>
    </source>
</evidence>
<dbReference type="EMBL" id="BARV01008664">
    <property type="protein sequence ID" value="GAI06560.1"/>
    <property type="molecule type" value="Genomic_DNA"/>
</dbReference>
<organism evidence="1">
    <name type="scientific">marine sediment metagenome</name>
    <dbReference type="NCBI Taxonomy" id="412755"/>
    <lineage>
        <taxon>unclassified sequences</taxon>
        <taxon>metagenomes</taxon>
        <taxon>ecological metagenomes</taxon>
    </lineage>
</organism>